<dbReference type="SUPFAM" id="SSF53720">
    <property type="entry name" value="ALDH-like"/>
    <property type="match status" value="1"/>
</dbReference>
<protein>
    <recommendedName>
        <fullName evidence="2">Acyl-CoA reductase</fullName>
        <ecNumber evidence="2">1.2.1.50</ecNumber>
    </recommendedName>
</protein>
<comment type="catalytic activity">
    <reaction evidence="2">
        <text>a long-chain fatty aldehyde + NADP(+) + CoA = a long-chain fatty acyl-CoA + NADPH + H(+)</text>
        <dbReference type="Rhea" id="RHEA:15437"/>
        <dbReference type="ChEBI" id="CHEBI:15378"/>
        <dbReference type="ChEBI" id="CHEBI:17176"/>
        <dbReference type="ChEBI" id="CHEBI:57287"/>
        <dbReference type="ChEBI" id="CHEBI:57783"/>
        <dbReference type="ChEBI" id="CHEBI:58349"/>
        <dbReference type="ChEBI" id="CHEBI:83139"/>
        <dbReference type="EC" id="1.2.1.50"/>
    </reaction>
</comment>
<dbReference type="EC" id="1.2.1.50" evidence="2"/>
<dbReference type="GO" id="GO:0008218">
    <property type="term" value="P:bioluminescence"/>
    <property type="evidence" value="ECO:0007669"/>
    <property type="project" value="UniProtKB-KW"/>
</dbReference>
<comment type="function">
    <text evidence="2">LuxC is the fatty acid reductase enzyme responsible for synthesis of the aldehyde substrate for the luminescent reaction catalyzed by luciferase.</text>
</comment>
<keyword evidence="2" id="KW-0455">Luminescence</keyword>
<proteinExistence type="inferred from homology"/>
<dbReference type="OrthoDB" id="580775at2"/>
<accession>A0A1X1D0Y9</accession>
<evidence type="ECO:0000256" key="2">
    <source>
        <dbReference type="PIRNR" id="PIRNR009414"/>
    </source>
</evidence>
<dbReference type="Pfam" id="PF05893">
    <property type="entry name" value="LuxC"/>
    <property type="match status" value="1"/>
</dbReference>
<dbReference type="PIRSF" id="PIRSF009414">
    <property type="entry name" value="LuxC"/>
    <property type="match status" value="1"/>
</dbReference>
<keyword evidence="2" id="KW-0560">Oxidoreductase</keyword>
<evidence type="ECO:0000313" key="3">
    <source>
        <dbReference type="EMBL" id="ORM70296.1"/>
    </source>
</evidence>
<name>A0A1X1D0Y9_9GAMM</name>
<comment type="pathway">
    <text evidence="2">Lipid metabolism; fatty acid reduction for biolumincescence.</text>
</comment>
<dbReference type="InterPro" id="IPR008670">
    <property type="entry name" value="CoA_reduct_LuxC"/>
</dbReference>
<dbReference type="Proteomes" id="UP000193558">
    <property type="component" value="Unassembled WGS sequence"/>
</dbReference>
<sequence length="483" mass="53077">MKEFAGYLPGCIPPAEVQWRTLHFQSHGEQVEVAVPDLNAAQIAVLSDHVRSHTRHYLRTLSVAKIVAIVDEAIARLLDRNHPLRIKAETLLPIVTGYDGEMIRSGLTGYLKTFRQPQLKRFLAEDFNDAQILDDFQPRPNGGFARAFGPELLMHIWAGNVPGLPLWSLISGLLVKAGTIGKLPGAEPLMAGWFAGLLAEIDPQLGECLAVVWWKGGDTTVESVWFKQPDTIVAYGGNSTLAAIQQQLPITTRFLPHGHKISVGLVARSALDARQGAELARRAAYDVMRYDQSGCYSPQMLFIERGGRVSPQEFSAYLAHELQALARKHPRGELSLAERNSIAAWRNNEEIRALQGDRTLYGDAFENWAVVCVDRPEPLVPAALGRTLKVVAVEDIEQAIALVAEQKVYLQTAAVAAEPQALFRLSSALGQVGVTRITAFGHMTSPAAGWHHDGRFSLLDLVTLTEIEYAAEEAAERFAPYAD</sequence>
<reference evidence="3 4" key="1">
    <citation type="journal article" date="2017" name="Antonie Van Leeuwenhoek">
        <title>Phylogenomic resolution of the bacterial genus Pantoea and its relationship with Erwinia and Tatumella.</title>
        <authorList>
            <person name="Palmer M."/>
            <person name="Steenkamp E.T."/>
            <person name="Coetzee M.P."/>
            <person name="Chan W.Y."/>
            <person name="van Zyl E."/>
            <person name="De Maayer P."/>
            <person name="Coutinho T.A."/>
            <person name="Blom J."/>
            <person name="Smits T.H."/>
            <person name="Duffy B."/>
            <person name="Venter S.N."/>
        </authorList>
    </citation>
    <scope>NUCLEOTIDE SEQUENCE [LARGE SCALE GENOMIC DNA]</scope>
    <source>
        <strain evidence="3 4">LMG 26275</strain>
    </source>
</reference>
<dbReference type="CDD" id="cd07080">
    <property type="entry name" value="ALDH_Acyl-CoA-Red_LuxC"/>
    <property type="match status" value="1"/>
</dbReference>
<comment type="similarity">
    <text evidence="2">Belongs to the LuxC family.</text>
</comment>
<evidence type="ECO:0000313" key="4">
    <source>
        <dbReference type="Proteomes" id="UP000193558"/>
    </source>
</evidence>
<dbReference type="GO" id="GO:0003995">
    <property type="term" value="F:acyl-CoA dehydrogenase activity"/>
    <property type="evidence" value="ECO:0007669"/>
    <property type="project" value="InterPro"/>
</dbReference>
<dbReference type="UniPathway" id="UPA00569"/>
<dbReference type="GO" id="GO:0050062">
    <property type="term" value="F:long-chain-fatty-acyl-CoA reductase activity"/>
    <property type="evidence" value="ECO:0007669"/>
    <property type="project" value="UniProtKB-EC"/>
</dbReference>
<comment type="caution">
    <text evidence="3">The sequence shown here is derived from an EMBL/GenBank/DDBJ whole genome shotgun (WGS) entry which is preliminary data.</text>
</comment>
<dbReference type="AlphaFoldDB" id="A0A1X1D0Y9"/>
<dbReference type="RefSeq" id="WP_084934078.1">
    <property type="nucleotide sequence ID" value="NZ_MLFR01000005.1"/>
</dbReference>
<organism evidence="3 4">
    <name type="scientific">Pantoea rwandensis</name>
    <dbReference type="NCBI Taxonomy" id="1076550"/>
    <lineage>
        <taxon>Bacteria</taxon>
        <taxon>Pseudomonadati</taxon>
        <taxon>Pseudomonadota</taxon>
        <taxon>Gammaproteobacteria</taxon>
        <taxon>Enterobacterales</taxon>
        <taxon>Erwiniaceae</taxon>
        <taxon>Pantoea</taxon>
    </lineage>
</organism>
<evidence type="ECO:0000256" key="1">
    <source>
        <dbReference type="ARBA" id="ARBA00022857"/>
    </source>
</evidence>
<gene>
    <name evidence="3" type="ORF">HA51_08300</name>
</gene>
<keyword evidence="1 2" id="KW-0521">NADP</keyword>
<dbReference type="InterPro" id="IPR016161">
    <property type="entry name" value="Ald_DH/histidinol_DH"/>
</dbReference>
<dbReference type="EMBL" id="MLFR01000005">
    <property type="protein sequence ID" value="ORM70296.1"/>
    <property type="molecule type" value="Genomic_DNA"/>
</dbReference>